<sequence length="251" mass="25512">MADLESLLAASGDRKLLAPLVFWHAASLEQLSRSAVLSDPDAASRALSSAQRLYGLDVVAAAPADAVAWAVRGAAAPGAPLAASAAEHPGRPLCQLPDLDALESSKAVAHLEAIVTRLRTLLAGRAKTAVVVPTGAALAASLGPTVDEDWAEDAVGSVLRAIGAAQPEVVFRVGPGERGQLVAGLCDYFDIALVESTGEESEHLASPTAEEFLTGLGAGARLVTTSDEVPAGASPQSVRRVVEDLRTGGAS</sequence>
<evidence type="ECO:0000313" key="2">
    <source>
        <dbReference type="EMBL" id="PWJ54382.1"/>
    </source>
</evidence>
<comment type="caution">
    <text evidence="2">The sequence shown here is derived from an EMBL/GenBank/DDBJ whole genome shotgun (WGS) entry which is preliminary data.</text>
</comment>
<evidence type="ECO:0000256" key="1">
    <source>
        <dbReference type="SAM" id="MobiDB-lite"/>
    </source>
</evidence>
<accession>A0A316AA29</accession>
<dbReference type="RefSeq" id="WP_146211123.1">
    <property type="nucleotide sequence ID" value="NZ_QGDQ01000007.1"/>
</dbReference>
<reference evidence="2 3" key="1">
    <citation type="submission" date="2018-03" db="EMBL/GenBank/DDBJ databases">
        <title>Genomic Encyclopedia of Archaeal and Bacterial Type Strains, Phase II (KMG-II): from individual species to whole genera.</title>
        <authorList>
            <person name="Goeker M."/>
        </authorList>
    </citation>
    <scope>NUCLEOTIDE SEQUENCE [LARGE SCALE GENOMIC DNA]</scope>
    <source>
        <strain evidence="2 3">DSM 44889</strain>
    </source>
</reference>
<evidence type="ECO:0000313" key="3">
    <source>
        <dbReference type="Proteomes" id="UP000245469"/>
    </source>
</evidence>
<dbReference type="EMBL" id="QGDQ01000007">
    <property type="protein sequence ID" value="PWJ54382.1"/>
    <property type="molecule type" value="Genomic_DNA"/>
</dbReference>
<feature type="region of interest" description="Disordered" evidence="1">
    <location>
        <begin position="226"/>
        <end position="251"/>
    </location>
</feature>
<gene>
    <name evidence="2" type="ORF">BXY45_10778</name>
</gene>
<name>A0A316AA29_9ACTN</name>
<dbReference type="AlphaFoldDB" id="A0A316AA29"/>
<keyword evidence="3" id="KW-1185">Reference proteome</keyword>
<protein>
    <submittedName>
        <fullName evidence="2">Uncharacterized protein</fullName>
    </submittedName>
</protein>
<feature type="compositionally biased region" description="Basic and acidic residues" evidence="1">
    <location>
        <begin position="240"/>
        <end position="251"/>
    </location>
</feature>
<proteinExistence type="predicted"/>
<dbReference type="Proteomes" id="UP000245469">
    <property type="component" value="Unassembled WGS sequence"/>
</dbReference>
<organism evidence="2 3">
    <name type="scientific">Quadrisphaera granulorum</name>
    <dbReference type="NCBI Taxonomy" id="317664"/>
    <lineage>
        <taxon>Bacteria</taxon>
        <taxon>Bacillati</taxon>
        <taxon>Actinomycetota</taxon>
        <taxon>Actinomycetes</taxon>
        <taxon>Kineosporiales</taxon>
        <taxon>Kineosporiaceae</taxon>
        <taxon>Quadrisphaera</taxon>
    </lineage>
</organism>